<gene>
    <name evidence="2" type="ORF">BOX15_Mlig025095g3</name>
</gene>
<dbReference type="AlphaFoldDB" id="A0A267GRN3"/>
<dbReference type="OrthoDB" id="527344at2759"/>
<dbReference type="PANTHER" id="PTHR46504">
    <property type="entry name" value="TRNASE Z TRZ1"/>
    <property type="match status" value="1"/>
</dbReference>
<name>A0A267GRN3_9PLAT</name>
<dbReference type="STRING" id="282301.A0A267GRN3"/>
<dbReference type="InterPro" id="IPR036866">
    <property type="entry name" value="RibonucZ/Hydroxyglut_hydro"/>
</dbReference>
<dbReference type="EMBL" id="NIVC01000206">
    <property type="protein sequence ID" value="PAA88017.1"/>
    <property type="molecule type" value="Genomic_DNA"/>
</dbReference>
<dbReference type="PANTHER" id="PTHR46504:SF2">
    <property type="entry name" value="TRNASE Z TRZ1"/>
    <property type="match status" value="1"/>
</dbReference>
<feature type="non-terminal residue" evidence="2">
    <location>
        <position position="1"/>
    </location>
</feature>
<dbReference type="SUPFAM" id="SSF56281">
    <property type="entry name" value="Metallo-hydrolase/oxidoreductase"/>
    <property type="match status" value="1"/>
</dbReference>
<evidence type="ECO:0000313" key="3">
    <source>
        <dbReference type="Proteomes" id="UP000215902"/>
    </source>
</evidence>
<organism evidence="2 3">
    <name type="scientific">Macrostomum lignano</name>
    <dbReference type="NCBI Taxonomy" id="282301"/>
    <lineage>
        <taxon>Eukaryota</taxon>
        <taxon>Metazoa</taxon>
        <taxon>Spiralia</taxon>
        <taxon>Lophotrochozoa</taxon>
        <taxon>Platyhelminthes</taxon>
        <taxon>Rhabditophora</taxon>
        <taxon>Macrostomorpha</taxon>
        <taxon>Macrostomida</taxon>
        <taxon>Macrostomidae</taxon>
        <taxon>Macrostomum</taxon>
    </lineage>
</organism>
<dbReference type="Proteomes" id="UP000215902">
    <property type="component" value="Unassembled WGS sequence"/>
</dbReference>
<proteinExistence type="predicted"/>
<protein>
    <recommendedName>
        <fullName evidence="4">Metallo-beta-lactamase domain-containing protein</fullName>
    </recommendedName>
</protein>
<evidence type="ECO:0008006" key="4">
    <source>
        <dbReference type="Google" id="ProtNLM"/>
    </source>
</evidence>
<keyword evidence="3" id="KW-1185">Reference proteome</keyword>
<evidence type="ECO:0000313" key="2">
    <source>
        <dbReference type="EMBL" id="PAA88017.1"/>
    </source>
</evidence>
<sequence length="388" mass="43274">PSAVTVAATAPQCVAAEASHSSESQVEVNTLVELTDCNLNLEASQGRSQQANKQRFKQARAPPPAKQQAEACQSLNFRNPVTARYPNTDQLWHRVGELSLFDWSVSGNETCIVVRGRGFCIALDVGACPPQAVDADHVFISHGHVDHCGALHMHIRKRQLLRLPPAVYYMPECLINPMQSTLAAFVTMQGDSDYAEMVSNSRLVGLKVGDRVPISNDNNQPADAASLTLSVFATDHRVPSLGCILRRRHIVLLPECRRLRQDELRARVAQGLPVRGPEWEPLLGYTGDTRFNVFLTPQDPDLLRVRLLISELTFLSGSIERADSFGHCHVDQFAQHWRLFGAVNRLVFVHFSNKVLPEEILERVYSTLPQQLGRRVYCGLIAKRLLYS</sequence>
<reference evidence="2 3" key="1">
    <citation type="submission" date="2017-06" db="EMBL/GenBank/DDBJ databases">
        <title>A platform for efficient transgenesis in Macrostomum lignano, a flatworm model organism for stem cell research.</title>
        <authorList>
            <person name="Berezikov E."/>
        </authorList>
    </citation>
    <scope>NUCLEOTIDE SEQUENCE [LARGE SCALE GENOMIC DNA]</scope>
    <source>
        <strain evidence="2">DV1</strain>
        <tissue evidence="2">Whole organism</tissue>
    </source>
</reference>
<feature type="region of interest" description="Disordered" evidence="1">
    <location>
        <begin position="44"/>
        <end position="68"/>
    </location>
</feature>
<accession>A0A267GRN3</accession>
<dbReference type="Gene3D" id="3.60.15.10">
    <property type="entry name" value="Ribonuclease Z/Hydroxyacylglutathione hydrolase-like"/>
    <property type="match status" value="1"/>
</dbReference>
<evidence type="ECO:0000256" key="1">
    <source>
        <dbReference type="SAM" id="MobiDB-lite"/>
    </source>
</evidence>
<comment type="caution">
    <text evidence="2">The sequence shown here is derived from an EMBL/GenBank/DDBJ whole genome shotgun (WGS) entry which is preliminary data.</text>
</comment>
<feature type="compositionally biased region" description="Polar residues" evidence="1">
    <location>
        <begin position="44"/>
        <end position="53"/>
    </location>
</feature>